<dbReference type="EMBL" id="NHOC01000004">
    <property type="protein sequence ID" value="OUM21036.1"/>
    <property type="molecule type" value="Genomic_DNA"/>
</dbReference>
<dbReference type="GO" id="GO:0003677">
    <property type="term" value="F:DNA binding"/>
    <property type="evidence" value="ECO:0007669"/>
    <property type="project" value="UniProtKB-UniRule"/>
</dbReference>
<dbReference type="Gene3D" id="1.10.357.10">
    <property type="entry name" value="Tetracycline Repressor, domain 2"/>
    <property type="match status" value="1"/>
</dbReference>
<dbReference type="AlphaFoldDB" id="A0A252F5K1"/>
<dbReference type="PANTHER" id="PTHR43479:SF11">
    <property type="entry name" value="ACREF_ENVCD OPERON REPRESSOR-RELATED"/>
    <property type="match status" value="1"/>
</dbReference>
<organism evidence="4 5">
    <name type="scientific">Butyricicoccus porcorum</name>
    <dbReference type="NCBI Taxonomy" id="1945634"/>
    <lineage>
        <taxon>Bacteria</taxon>
        <taxon>Bacillati</taxon>
        <taxon>Bacillota</taxon>
        <taxon>Clostridia</taxon>
        <taxon>Eubacteriales</taxon>
        <taxon>Butyricicoccaceae</taxon>
        <taxon>Butyricicoccus</taxon>
    </lineage>
</organism>
<keyword evidence="5" id="KW-1185">Reference proteome</keyword>
<name>A0A252F5K1_9FIRM</name>
<dbReference type="PROSITE" id="PS50977">
    <property type="entry name" value="HTH_TETR_2"/>
    <property type="match status" value="1"/>
</dbReference>
<dbReference type="SUPFAM" id="SSF46689">
    <property type="entry name" value="Homeodomain-like"/>
    <property type="match status" value="1"/>
</dbReference>
<feature type="DNA-binding region" description="H-T-H motif" evidence="2">
    <location>
        <begin position="35"/>
        <end position="54"/>
    </location>
</feature>
<sequence>MSMYQGNNPTALQSQHWIADSLLMLMQEKPYAQITIQNICKRADLSRQTFYNMFDSKEEVLRFCLREQYEQQLHRFSSKPMISLHETVEVFASVLDGNRTLLQSMLDNQLGGIIADEIAKCVSLFADRFVSHKDQNLPYSEALLSGALAHLLLCWFQQQHPISIQALTELLSAFLSGQLYLFEPDQNDPVPSGSEPRR</sequence>
<protein>
    <recommendedName>
        <fullName evidence="3">HTH tetR-type domain-containing protein</fullName>
    </recommendedName>
</protein>
<evidence type="ECO:0000256" key="1">
    <source>
        <dbReference type="ARBA" id="ARBA00023125"/>
    </source>
</evidence>
<evidence type="ECO:0000259" key="3">
    <source>
        <dbReference type="PROSITE" id="PS50977"/>
    </source>
</evidence>
<evidence type="ECO:0000313" key="5">
    <source>
        <dbReference type="Proteomes" id="UP000194903"/>
    </source>
</evidence>
<dbReference type="InterPro" id="IPR009057">
    <property type="entry name" value="Homeodomain-like_sf"/>
</dbReference>
<feature type="domain" description="HTH tetR-type" evidence="3">
    <location>
        <begin position="12"/>
        <end position="72"/>
    </location>
</feature>
<dbReference type="InterPro" id="IPR050624">
    <property type="entry name" value="HTH-type_Tx_Regulator"/>
</dbReference>
<comment type="caution">
    <text evidence="4">The sequence shown here is derived from an EMBL/GenBank/DDBJ whole genome shotgun (WGS) entry which is preliminary data.</text>
</comment>
<evidence type="ECO:0000256" key="2">
    <source>
        <dbReference type="PROSITE-ProRule" id="PRU00335"/>
    </source>
</evidence>
<dbReference type="Pfam" id="PF00440">
    <property type="entry name" value="TetR_N"/>
    <property type="match status" value="1"/>
</dbReference>
<keyword evidence="1 2" id="KW-0238">DNA-binding</keyword>
<dbReference type="OrthoDB" id="9810250at2"/>
<dbReference type="InterPro" id="IPR001647">
    <property type="entry name" value="HTH_TetR"/>
</dbReference>
<dbReference type="Proteomes" id="UP000194903">
    <property type="component" value="Unassembled WGS sequence"/>
</dbReference>
<accession>A0A252F5K1</accession>
<gene>
    <name evidence="4" type="ORF">CBW42_05495</name>
</gene>
<dbReference type="PANTHER" id="PTHR43479">
    <property type="entry name" value="ACREF/ENVCD OPERON REPRESSOR-RELATED"/>
    <property type="match status" value="1"/>
</dbReference>
<reference evidence="4 5" key="1">
    <citation type="submission" date="2017-05" db="EMBL/GenBank/DDBJ databases">
        <title>Butyricicoccus porcorum sp. nov. a butyrate-producing bacterium from the swine intestinal tract.</title>
        <authorList>
            <person name="Trachsel J."/>
            <person name="Humphrey S."/>
            <person name="Allen H.K."/>
        </authorList>
    </citation>
    <scope>NUCLEOTIDE SEQUENCE [LARGE SCALE GENOMIC DNA]</scope>
    <source>
        <strain evidence="4">BB10</strain>
    </source>
</reference>
<evidence type="ECO:0000313" key="4">
    <source>
        <dbReference type="EMBL" id="OUM21036.1"/>
    </source>
</evidence>
<proteinExistence type="predicted"/>